<name>A0ABP9RPB4_9ACTN</name>
<dbReference type="InterPro" id="IPR005031">
    <property type="entry name" value="COQ10_START"/>
</dbReference>
<dbReference type="Proteomes" id="UP001501570">
    <property type="component" value="Unassembled WGS sequence"/>
</dbReference>
<dbReference type="InterPro" id="IPR047137">
    <property type="entry name" value="ORF3"/>
</dbReference>
<protein>
    <submittedName>
        <fullName evidence="2">SRPBCC family protein</fullName>
    </submittedName>
</protein>
<dbReference type="RefSeq" id="WP_345628608.1">
    <property type="nucleotide sequence ID" value="NZ_BAABJQ010000005.1"/>
</dbReference>
<comment type="caution">
    <text evidence="2">The sequence shown here is derived from an EMBL/GenBank/DDBJ whole genome shotgun (WGS) entry which is preliminary data.</text>
</comment>
<reference evidence="3" key="1">
    <citation type="journal article" date="2019" name="Int. J. Syst. Evol. Microbiol.">
        <title>The Global Catalogue of Microorganisms (GCM) 10K type strain sequencing project: providing services to taxonomists for standard genome sequencing and annotation.</title>
        <authorList>
            <consortium name="The Broad Institute Genomics Platform"/>
            <consortium name="The Broad Institute Genome Sequencing Center for Infectious Disease"/>
            <person name="Wu L."/>
            <person name="Ma J."/>
        </authorList>
    </citation>
    <scope>NUCLEOTIDE SEQUENCE [LARGE SCALE GENOMIC DNA]</scope>
    <source>
        <strain evidence="3">JCM 18304</strain>
    </source>
</reference>
<dbReference type="Pfam" id="PF03364">
    <property type="entry name" value="Polyketide_cyc"/>
    <property type="match status" value="1"/>
</dbReference>
<dbReference type="PANTHER" id="PTHR33824:SF7">
    <property type="entry name" value="POLYKETIDE CYCLASE_DEHYDRASE AND LIPID TRANSPORT SUPERFAMILY PROTEIN"/>
    <property type="match status" value="1"/>
</dbReference>
<feature type="domain" description="Coenzyme Q-binding protein COQ10 START" evidence="1">
    <location>
        <begin position="10"/>
        <end position="127"/>
    </location>
</feature>
<organism evidence="2 3">
    <name type="scientific">Rugosimonospora acidiphila</name>
    <dbReference type="NCBI Taxonomy" id="556531"/>
    <lineage>
        <taxon>Bacteria</taxon>
        <taxon>Bacillati</taxon>
        <taxon>Actinomycetota</taxon>
        <taxon>Actinomycetes</taxon>
        <taxon>Micromonosporales</taxon>
        <taxon>Micromonosporaceae</taxon>
        <taxon>Rugosimonospora</taxon>
    </lineage>
</organism>
<dbReference type="CDD" id="cd07817">
    <property type="entry name" value="SRPBCC_8"/>
    <property type="match status" value="1"/>
</dbReference>
<dbReference type="PANTHER" id="PTHR33824">
    <property type="entry name" value="POLYKETIDE CYCLASE/DEHYDRASE AND LIPID TRANSPORT SUPERFAMILY PROTEIN"/>
    <property type="match status" value="1"/>
</dbReference>
<evidence type="ECO:0000259" key="1">
    <source>
        <dbReference type="Pfam" id="PF03364"/>
    </source>
</evidence>
<evidence type="ECO:0000313" key="3">
    <source>
        <dbReference type="Proteomes" id="UP001501570"/>
    </source>
</evidence>
<gene>
    <name evidence="2" type="ORF">GCM10023322_22190</name>
</gene>
<accession>A0ABP9RPB4</accession>
<evidence type="ECO:0000313" key="2">
    <source>
        <dbReference type="EMBL" id="GAA5183280.1"/>
    </source>
</evidence>
<dbReference type="InterPro" id="IPR023393">
    <property type="entry name" value="START-like_dom_sf"/>
</dbReference>
<dbReference type="Gene3D" id="3.30.530.20">
    <property type="match status" value="1"/>
</dbReference>
<sequence length="153" mass="17479">MSTVTESVDVAVPVRTAYDQWTQFEEFPSFMEGVEEVRQVDDQLTHWRVRMAGVTREFDARITEQLPDERVAWSSTGGPRQAGVVTFHRLDADHTRVTAQMDFDPQGMTENVGDKAGVVTHRVKGDLDRFRQFIEGRNDATGSWRGEIRRPQP</sequence>
<dbReference type="EMBL" id="BAABJQ010000005">
    <property type="protein sequence ID" value="GAA5183280.1"/>
    <property type="molecule type" value="Genomic_DNA"/>
</dbReference>
<dbReference type="SUPFAM" id="SSF55961">
    <property type="entry name" value="Bet v1-like"/>
    <property type="match status" value="1"/>
</dbReference>
<proteinExistence type="predicted"/>
<keyword evidence="3" id="KW-1185">Reference proteome</keyword>